<comment type="caution">
    <text evidence="1">The sequence shown here is derived from an EMBL/GenBank/DDBJ whole genome shotgun (WGS) entry which is preliminary data.</text>
</comment>
<dbReference type="EMBL" id="JARIHO010000084">
    <property type="protein sequence ID" value="KAJ7308740.1"/>
    <property type="molecule type" value="Genomic_DNA"/>
</dbReference>
<dbReference type="Proteomes" id="UP001218218">
    <property type="component" value="Unassembled WGS sequence"/>
</dbReference>
<keyword evidence="2" id="KW-1185">Reference proteome</keyword>
<dbReference type="AlphaFoldDB" id="A0AAD6Z675"/>
<protein>
    <submittedName>
        <fullName evidence="1">Uncharacterized protein</fullName>
    </submittedName>
</protein>
<organism evidence="1 2">
    <name type="scientific">Mycena albidolilacea</name>
    <dbReference type="NCBI Taxonomy" id="1033008"/>
    <lineage>
        <taxon>Eukaryota</taxon>
        <taxon>Fungi</taxon>
        <taxon>Dikarya</taxon>
        <taxon>Basidiomycota</taxon>
        <taxon>Agaricomycotina</taxon>
        <taxon>Agaricomycetes</taxon>
        <taxon>Agaricomycetidae</taxon>
        <taxon>Agaricales</taxon>
        <taxon>Marasmiineae</taxon>
        <taxon>Mycenaceae</taxon>
        <taxon>Mycena</taxon>
    </lineage>
</organism>
<gene>
    <name evidence="1" type="ORF">DFH08DRAFT_823768</name>
</gene>
<name>A0AAD6Z675_9AGAR</name>
<reference evidence="1" key="1">
    <citation type="submission" date="2023-03" db="EMBL/GenBank/DDBJ databases">
        <title>Massive genome expansion in bonnet fungi (Mycena s.s.) driven by repeated elements and novel gene families across ecological guilds.</title>
        <authorList>
            <consortium name="Lawrence Berkeley National Laboratory"/>
            <person name="Harder C.B."/>
            <person name="Miyauchi S."/>
            <person name="Viragh M."/>
            <person name="Kuo A."/>
            <person name="Thoen E."/>
            <person name="Andreopoulos B."/>
            <person name="Lu D."/>
            <person name="Skrede I."/>
            <person name="Drula E."/>
            <person name="Henrissat B."/>
            <person name="Morin E."/>
            <person name="Kohler A."/>
            <person name="Barry K."/>
            <person name="LaButti K."/>
            <person name="Morin E."/>
            <person name="Salamov A."/>
            <person name="Lipzen A."/>
            <person name="Mereny Z."/>
            <person name="Hegedus B."/>
            <person name="Baldrian P."/>
            <person name="Stursova M."/>
            <person name="Weitz H."/>
            <person name="Taylor A."/>
            <person name="Grigoriev I.V."/>
            <person name="Nagy L.G."/>
            <person name="Martin F."/>
            <person name="Kauserud H."/>
        </authorList>
    </citation>
    <scope>NUCLEOTIDE SEQUENCE</scope>
    <source>
        <strain evidence="1">CBHHK002</strain>
    </source>
</reference>
<evidence type="ECO:0000313" key="1">
    <source>
        <dbReference type="EMBL" id="KAJ7308740.1"/>
    </source>
</evidence>
<accession>A0AAD6Z675</accession>
<sequence>MKAGTRDADGYIVAIGFQFFVWWAAKDHGSECGPKTQNGGQIIGPTSWFATYITRLAQQLYLVPSGSTVETEALTLAPAEHAIIDKCPAGAKRAEHNLWIFAHQLANQIDTSNHNLGTHNLRKCSNTAKNGLGENATREVALLQAEAALQGIEAAVAVLLPRHTTSTTAGLLAEQASKLLVENKWAPLGLRHLRSMPDGFAKATLGIHRFCRMACVGADVLGNILPPSKSITFNLPSPSLQVYNIPVLDFVRLGVVRLGLYYIAPGTWPP</sequence>
<evidence type="ECO:0000313" key="2">
    <source>
        <dbReference type="Proteomes" id="UP001218218"/>
    </source>
</evidence>
<proteinExistence type="predicted"/>